<comment type="caution">
    <text evidence="7">The sequence shown here is derived from an EMBL/GenBank/DDBJ whole genome shotgun (WGS) entry which is preliminary data.</text>
</comment>
<dbReference type="EMBL" id="MFPS01000007">
    <property type="protein sequence ID" value="OGH59497.1"/>
    <property type="molecule type" value="Genomic_DNA"/>
</dbReference>
<dbReference type="GO" id="GO:0004038">
    <property type="term" value="F:allantoinase activity"/>
    <property type="evidence" value="ECO:0007669"/>
    <property type="project" value="TreeGrafter"/>
</dbReference>
<dbReference type="CDD" id="cd01318">
    <property type="entry name" value="DHOase_IIb"/>
    <property type="match status" value="1"/>
</dbReference>
<dbReference type="PANTHER" id="PTHR43668">
    <property type="entry name" value="ALLANTOINASE"/>
    <property type="match status" value="1"/>
</dbReference>
<dbReference type="InterPro" id="IPR050138">
    <property type="entry name" value="DHOase/Allantoinase_Hydrolase"/>
</dbReference>
<dbReference type="SUPFAM" id="SSF51338">
    <property type="entry name" value="Composite domain of metallo-dependent hydrolases"/>
    <property type="match status" value="1"/>
</dbReference>
<evidence type="ECO:0000313" key="7">
    <source>
        <dbReference type="EMBL" id="OGH59497.1"/>
    </source>
</evidence>
<feature type="domain" description="Amidohydrolase-related" evidence="6">
    <location>
        <begin position="25"/>
        <end position="345"/>
    </location>
</feature>
<name>A0A1F6LJC1_9BACT</name>
<dbReference type="InterPro" id="IPR002195">
    <property type="entry name" value="Dihydroorotase_CS"/>
</dbReference>
<dbReference type="AlphaFoldDB" id="A0A1F6LJC1"/>
<evidence type="ECO:0000256" key="4">
    <source>
        <dbReference type="ARBA" id="ARBA00022723"/>
    </source>
</evidence>
<evidence type="ECO:0000256" key="2">
    <source>
        <dbReference type="ARBA" id="ARBA00002368"/>
    </source>
</evidence>
<gene>
    <name evidence="7" type="ORF">A2725_01595</name>
</gene>
<dbReference type="InterPro" id="IPR032466">
    <property type="entry name" value="Metal_Hydrolase"/>
</dbReference>
<dbReference type="GO" id="GO:0046872">
    <property type="term" value="F:metal ion binding"/>
    <property type="evidence" value="ECO:0007669"/>
    <property type="project" value="UniProtKB-KW"/>
</dbReference>
<dbReference type="PROSITE" id="PS00482">
    <property type="entry name" value="DIHYDROOROTASE_1"/>
    <property type="match status" value="1"/>
</dbReference>
<sequence>MKIKTFDNQTIDLPIEENISQKNIIALPGLIDPHVHFRIPGGEHKETWETGAQAAIAGGVCTVLDMPNNNPSITDEKTFLEKKEIIKKQLKNTDINLNYFLYLGATENNINEIKKLKNEIVAVKMFMGSSTGNLLVADLEKQKEIFKICGELNIPLAVHAENEAMIIENTQKLSDSINNITTHSKIRSREVAESAVKQAIKLAEIYKTKLYILHCSTKEEMDLIRLAKQKNIDVSAEACPHHLFLNDTAYEKFGSKVQMNPPIRTSTDNEALWTALIDGTIDTIGSDHAPHLLSEKANPYPNSPSGIPGIETTLPLLLNAYNQDKIKLEKIVELTNTNAKKIFNLKITDSWVIVDLDLEKEIKNENLKTKCGWSPFAGQLIKGWPIYTVLNNKIYKL</sequence>
<dbReference type="SUPFAM" id="SSF51556">
    <property type="entry name" value="Metallo-dependent hydrolases"/>
    <property type="match status" value="1"/>
</dbReference>
<comment type="similarity">
    <text evidence="3">Belongs to the metallo-dependent hydrolases superfamily. DHOase family. Class I DHOase subfamily.</text>
</comment>
<comment type="function">
    <text evidence="2">Catalyzes the reversible cyclization of carbamoyl aspartate to dihydroorotate.</text>
</comment>
<keyword evidence="4" id="KW-0479">Metal-binding</keyword>
<evidence type="ECO:0000256" key="1">
    <source>
        <dbReference type="ARBA" id="ARBA00001947"/>
    </source>
</evidence>
<dbReference type="Proteomes" id="UP000177067">
    <property type="component" value="Unassembled WGS sequence"/>
</dbReference>
<reference evidence="7 8" key="1">
    <citation type="journal article" date="2016" name="Nat. Commun.">
        <title>Thousands of microbial genomes shed light on interconnected biogeochemical processes in an aquifer system.</title>
        <authorList>
            <person name="Anantharaman K."/>
            <person name="Brown C.T."/>
            <person name="Hug L.A."/>
            <person name="Sharon I."/>
            <person name="Castelle C.J."/>
            <person name="Probst A.J."/>
            <person name="Thomas B.C."/>
            <person name="Singh A."/>
            <person name="Wilkins M.J."/>
            <person name="Karaoz U."/>
            <person name="Brodie E.L."/>
            <person name="Williams K.H."/>
            <person name="Hubbard S.S."/>
            <person name="Banfield J.F."/>
        </authorList>
    </citation>
    <scope>NUCLEOTIDE SEQUENCE [LARGE SCALE GENOMIC DNA]</scope>
</reference>
<organism evidence="7 8">
    <name type="scientific">Candidatus Magasanikbacteria bacterium RIFCSPHIGHO2_01_FULL_33_34</name>
    <dbReference type="NCBI Taxonomy" id="1798671"/>
    <lineage>
        <taxon>Bacteria</taxon>
        <taxon>Candidatus Magasanikiibacteriota</taxon>
    </lineage>
</organism>
<dbReference type="PANTHER" id="PTHR43668:SF2">
    <property type="entry name" value="ALLANTOINASE"/>
    <property type="match status" value="1"/>
</dbReference>
<comment type="cofactor">
    <cofactor evidence="1">
        <name>Zn(2+)</name>
        <dbReference type="ChEBI" id="CHEBI:29105"/>
    </cofactor>
</comment>
<dbReference type="Pfam" id="PF01979">
    <property type="entry name" value="Amidohydro_1"/>
    <property type="match status" value="1"/>
</dbReference>
<proteinExistence type="inferred from homology"/>
<dbReference type="InterPro" id="IPR006680">
    <property type="entry name" value="Amidohydro-rel"/>
</dbReference>
<evidence type="ECO:0000313" key="8">
    <source>
        <dbReference type="Proteomes" id="UP000177067"/>
    </source>
</evidence>
<evidence type="ECO:0000256" key="3">
    <source>
        <dbReference type="ARBA" id="ARBA00010286"/>
    </source>
</evidence>
<dbReference type="Gene3D" id="3.20.20.140">
    <property type="entry name" value="Metal-dependent hydrolases"/>
    <property type="match status" value="1"/>
</dbReference>
<keyword evidence="5" id="KW-0378">Hydrolase</keyword>
<protein>
    <recommendedName>
        <fullName evidence="6">Amidohydrolase-related domain-containing protein</fullName>
    </recommendedName>
</protein>
<evidence type="ECO:0000259" key="6">
    <source>
        <dbReference type="Pfam" id="PF01979"/>
    </source>
</evidence>
<dbReference type="InterPro" id="IPR011059">
    <property type="entry name" value="Metal-dep_hydrolase_composite"/>
</dbReference>
<dbReference type="NCBIfam" id="TIGR00857">
    <property type="entry name" value="pyrC_multi"/>
    <property type="match status" value="1"/>
</dbReference>
<evidence type="ECO:0000256" key="5">
    <source>
        <dbReference type="ARBA" id="ARBA00022801"/>
    </source>
</evidence>
<dbReference type="PROSITE" id="PS00483">
    <property type="entry name" value="DIHYDROOROTASE_2"/>
    <property type="match status" value="1"/>
</dbReference>
<accession>A0A1F6LJC1</accession>
<dbReference type="GO" id="GO:0006145">
    <property type="term" value="P:purine nucleobase catabolic process"/>
    <property type="evidence" value="ECO:0007669"/>
    <property type="project" value="TreeGrafter"/>
</dbReference>
<dbReference type="GO" id="GO:0005737">
    <property type="term" value="C:cytoplasm"/>
    <property type="evidence" value="ECO:0007669"/>
    <property type="project" value="TreeGrafter"/>
</dbReference>